<gene>
    <name evidence="3" type="ORF">AB675_9379</name>
</gene>
<dbReference type="Pfam" id="PF12449">
    <property type="entry name" value="DUF3684"/>
    <property type="match status" value="1"/>
</dbReference>
<dbReference type="RefSeq" id="XP_018001658.1">
    <property type="nucleotide sequence ID" value="XM_018149906.1"/>
</dbReference>
<feature type="domain" description="Sacsin/Nov" evidence="2">
    <location>
        <begin position="27"/>
        <end position="149"/>
    </location>
</feature>
<dbReference type="PANTHER" id="PTHR47839:SF1">
    <property type="entry name" value="DOMAIN PROTEIN, PUTATIVE (AFU_ORTHOLOGUE AFUA_6G04830)-RELATED"/>
    <property type="match status" value="1"/>
</dbReference>
<dbReference type="Proteomes" id="UP000038010">
    <property type="component" value="Unassembled WGS sequence"/>
</dbReference>
<dbReference type="SUPFAM" id="SSF55874">
    <property type="entry name" value="ATPase domain of HSP90 chaperone/DNA topoisomerase II/histidine kinase"/>
    <property type="match status" value="1"/>
</dbReference>
<dbReference type="OrthoDB" id="10031156at2759"/>
<feature type="compositionally biased region" description="Basic and acidic residues" evidence="1">
    <location>
        <begin position="1391"/>
        <end position="1418"/>
    </location>
</feature>
<protein>
    <recommendedName>
        <fullName evidence="2">Sacsin/Nov domain-containing protein</fullName>
    </recommendedName>
</protein>
<dbReference type="NCBIfam" id="NF047352">
    <property type="entry name" value="P_loop_sacsin"/>
    <property type="match status" value="1"/>
</dbReference>
<dbReference type="PANTHER" id="PTHR47839">
    <property type="entry name" value="DOMAIN PROTEIN, PUTATIVE (AFU_ORTHOLOGUE AFUA_6G04830)-RELATED"/>
    <property type="match status" value="1"/>
</dbReference>
<feature type="region of interest" description="Disordered" evidence="1">
    <location>
        <begin position="1391"/>
        <end position="1526"/>
    </location>
</feature>
<comment type="caution">
    <text evidence="3">The sequence shown here is derived from an EMBL/GenBank/DDBJ whole genome shotgun (WGS) entry which is preliminary data.</text>
</comment>
<dbReference type="InterPro" id="IPR036890">
    <property type="entry name" value="HATPase_C_sf"/>
</dbReference>
<proteinExistence type="predicted"/>
<evidence type="ECO:0000313" key="3">
    <source>
        <dbReference type="EMBL" id="KPI41695.1"/>
    </source>
</evidence>
<evidence type="ECO:0000256" key="1">
    <source>
        <dbReference type="SAM" id="MobiDB-lite"/>
    </source>
</evidence>
<dbReference type="VEuPathDB" id="FungiDB:AB675_9379"/>
<organism evidence="3 4">
    <name type="scientific">Cyphellophora attinorum</name>
    <dbReference type="NCBI Taxonomy" id="1664694"/>
    <lineage>
        <taxon>Eukaryota</taxon>
        <taxon>Fungi</taxon>
        <taxon>Dikarya</taxon>
        <taxon>Ascomycota</taxon>
        <taxon>Pezizomycotina</taxon>
        <taxon>Eurotiomycetes</taxon>
        <taxon>Chaetothyriomycetidae</taxon>
        <taxon>Chaetothyriales</taxon>
        <taxon>Cyphellophoraceae</taxon>
        <taxon>Cyphellophora</taxon>
    </lineage>
</organism>
<evidence type="ECO:0000313" key="4">
    <source>
        <dbReference type="Proteomes" id="UP000038010"/>
    </source>
</evidence>
<dbReference type="Pfam" id="PF25794">
    <property type="entry name" value="SACS"/>
    <property type="match status" value="1"/>
</dbReference>
<sequence>MDYNALRAQTMGAGTDEEAVTVNTRALIDKVLARYSSDFTMLRELIQNAADATATRVTIKFETIPSPSQALPQDQSPSSLLKHTVQHHTLKRLVVSNNGQAFNENDWSRLKRIAEGNPDETKIGAFGVGFYSVFADCEEPFISSGREAMAFFWKTNSLFTRRLKLPEKDSSPDTTFVLDYRDTTSPIPSLLPLAQFLASSLTFVGLENIDLWLDDHNILALQKKSSLSTDITLPSEVEPKTTEGFMKVAAVTKQVAQIDGTWMNIIGWKPRKPGKSATTDGGPSLRKFFSRLAGNASDDSSTSQADAAEDARGQLATKVSASVFLNVNTATIKTFTGVKFNQELERATKKPPPKYTKLAVLTAPYIENDTVAKTASAGDVFGTVLPSRAGKVFIGFPTHQTTGLNAHISAPSVIPTVERESIDLNARWVRTWNMEMLRAAGIVCRMAWIVEMAELRSKILRHAQGKKVTMKDVQQYLPEAITIFKNFAFRESTPNSQIGSLLEDAFWTCGKQASIEVLSTSGVLPSHEVRCARSTDLSFLTGIPFLPEELINEARMLVDKLLDFGLVTEVTVSDIQKCLEANPLSESQVSEFLSWLTKEAVSSKIDQATINTLLGVTIANDQTNGDTTRVLLLGQVQHYLNPSKTPIDLPVPPDVMPFKYTKSLAKHQLDKLGWSELQIVPWVRWLLQSARDRKVLNSDQDITSSQTFSAQVLPLLSKQWDSLSQSSKATLVELFAAQTVIPTRLGMRKPGDAYFPNVKLFDDLPTIQGLGATKDKFLVALGVRKTVELGVVFDRLLALDGKGSKDQKPKWSHVDLIQYLASVRDDIPGQDIQRLRNTPLCIRTVKGQELQDNKRYKVSELFEPRPELRELGLPVLQWNGPYRGGSPEGRLLALLGLQNTPTAEDLINIMAKAGARGDHDVRDKALAYFLSHHHSHGYAKYNYAKVQVPFLPIERSPDDLAIPSKVYADAGAALLGFGVLRRDWVPHASKLGVSLNPPLSECITVLAKQPPQGRQDAQALFEYFAGRLGEIDGSVIPRLKVLPFVPILSKNKEKYTALRHATPQSVFLGESETFGEIFDFVDFGNTANSFLIRCGSKLEPTKTEVAQILVREPARISSTFKSPERYLTLLRNMADSVAELKKNKELWKEMKKAPFLLASRELPAQPTKVQQSVSKGDEFDEYEDEEAQAIREFQLCKAEDAIIIDDYMNYSLFRASILAAPQEETLEEFYYSLGSPPLSTLVEEAARHGPRASDQRPAQRLTKQILERSQIFLHGLPADAVRHDSKWLEKNLQIVLVSSISVRRSLKGRNVTHTEKRTAVVTQVDRVYTLWVSGDRPDLFHVSQALVHLLLTRPKPHSALTLEMLLKTDLLDLRARGFNVSRILRQKQAEARLAESKRQKELEEERKRIEKQQQDWDAAHQYADNAKSPKQKQKNNPPGAFPTSPETNLPDRSLVPSDDPGGRQNLISNISKQFGLGNNKSLQSMFGRQNKPHGGAEPPPYAYSDENGPPEPSQSGNNGNNGTVTAPHRLQENLLSAISKTRPNSSNQLFSRGQANQVTETKSYCDERPAHDLRAVADLRHGIQMFASPTTHPDAFMSQFLAERSGALQTFAALIKAVGDIFTLDPKCLNVFYETNGKTIAFNRNGSIFCNYFYFEQLHEQQLMSGDNTTGTYGDAFVYWWVILCHELAHNLVADHSSDHSYYTEGFVANYFGKVMAYLGQYYAAPAAAYVSNKQRSIEGPQGGNQSSLLD</sequence>
<feature type="compositionally biased region" description="Polar residues" evidence="1">
    <location>
        <begin position="1513"/>
        <end position="1524"/>
    </location>
</feature>
<dbReference type="GeneID" id="28741786"/>
<keyword evidence="4" id="KW-1185">Reference proteome</keyword>
<dbReference type="InterPro" id="IPR022155">
    <property type="entry name" value="DUF3684"/>
</dbReference>
<dbReference type="Gene3D" id="3.30.565.10">
    <property type="entry name" value="Histidine kinase-like ATPase, C-terminal domain"/>
    <property type="match status" value="1"/>
</dbReference>
<reference evidence="3 4" key="1">
    <citation type="submission" date="2015-06" db="EMBL/GenBank/DDBJ databases">
        <title>Draft genome of the ant-associated black yeast Phialophora attae CBS 131958.</title>
        <authorList>
            <person name="Moreno L.F."/>
            <person name="Stielow B.J."/>
            <person name="de Hoog S."/>
            <person name="Vicente V.A."/>
            <person name="Weiss V.A."/>
            <person name="de Vries M."/>
            <person name="Cruz L.M."/>
            <person name="Souza E.M."/>
        </authorList>
    </citation>
    <scope>NUCLEOTIDE SEQUENCE [LARGE SCALE GENOMIC DNA]</scope>
    <source>
        <strain evidence="3 4">CBS 131958</strain>
    </source>
</reference>
<evidence type="ECO:0000259" key="2">
    <source>
        <dbReference type="Pfam" id="PF25794"/>
    </source>
</evidence>
<dbReference type="InterPro" id="IPR058210">
    <property type="entry name" value="SACS/Nov_dom"/>
</dbReference>
<feature type="compositionally biased region" description="Polar residues" evidence="1">
    <location>
        <begin position="1465"/>
        <end position="1487"/>
    </location>
</feature>
<dbReference type="EMBL" id="LFJN01000009">
    <property type="protein sequence ID" value="KPI41695.1"/>
    <property type="molecule type" value="Genomic_DNA"/>
</dbReference>
<accession>A0A0N1HBZ9</accession>
<name>A0A0N1HBZ9_9EURO</name>